<reference evidence="2" key="2">
    <citation type="submission" date="2024-10" db="UniProtKB">
        <authorList>
            <consortium name="EnsemblProtists"/>
        </authorList>
    </citation>
    <scope>IDENTIFICATION</scope>
</reference>
<dbReference type="AlphaFoldDB" id="A0A0D3JY91"/>
<evidence type="ECO:0000313" key="3">
    <source>
        <dbReference type="Proteomes" id="UP000013827"/>
    </source>
</evidence>
<dbReference type="GeneID" id="17251706"/>
<sequence length="244" mass="25809">MERGRKPSYNGSPPRRYAAGQLPAPDAPLHELVRKLVAMRARMALRALRTSPAARRRAVLAVCSAALLLAMASAFSRLPEVNTGRDPLVPRAVGRAAGSLLNETDVDRLRRRTAERNLELSRQARGSKRERLQQAAATLNTQLEALKERAQVLGPNSRRQAGGGGGGGGAANSAAADDAAASASSAAAEPCGGVRHREFRIAMVLPWMDRDGAKAPAWFSHLVASASASASLVAPRPCCRGREP</sequence>
<dbReference type="GeneID" id="17274022"/>
<dbReference type="KEGG" id="ehx:EMIHUDRAFT_372436"/>
<dbReference type="EnsemblProtists" id="EOD28476">
    <property type="protein sequence ID" value="EOD28476"/>
    <property type="gene ID" value="EMIHUDRAFT_353454"/>
</dbReference>
<evidence type="ECO:0008006" key="4">
    <source>
        <dbReference type="Google" id="ProtNLM"/>
    </source>
</evidence>
<reference evidence="3" key="1">
    <citation type="journal article" date="2013" name="Nature">
        <title>Pan genome of the phytoplankton Emiliania underpins its global distribution.</title>
        <authorList>
            <person name="Read B.A."/>
            <person name="Kegel J."/>
            <person name="Klute M.J."/>
            <person name="Kuo A."/>
            <person name="Lefebvre S.C."/>
            <person name="Maumus F."/>
            <person name="Mayer C."/>
            <person name="Miller J."/>
            <person name="Monier A."/>
            <person name="Salamov A."/>
            <person name="Young J."/>
            <person name="Aguilar M."/>
            <person name="Claverie J.M."/>
            <person name="Frickenhaus S."/>
            <person name="Gonzalez K."/>
            <person name="Herman E.K."/>
            <person name="Lin Y.C."/>
            <person name="Napier J."/>
            <person name="Ogata H."/>
            <person name="Sarno A.F."/>
            <person name="Shmutz J."/>
            <person name="Schroeder D."/>
            <person name="de Vargas C."/>
            <person name="Verret F."/>
            <person name="von Dassow P."/>
            <person name="Valentin K."/>
            <person name="Van de Peer Y."/>
            <person name="Wheeler G."/>
            <person name="Dacks J.B."/>
            <person name="Delwiche C.F."/>
            <person name="Dyhrman S.T."/>
            <person name="Glockner G."/>
            <person name="John U."/>
            <person name="Richards T."/>
            <person name="Worden A.Z."/>
            <person name="Zhang X."/>
            <person name="Grigoriev I.V."/>
            <person name="Allen A.E."/>
            <person name="Bidle K."/>
            <person name="Borodovsky M."/>
            <person name="Bowler C."/>
            <person name="Brownlee C."/>
            <person name="Cock J.M."/>
            <person name="Elias M."/>
            <person name="Gladyshev V.N."/>
            <person name="Groth M."/>
            <person name="Guda C."/>
            <person name="Hadaegh A."/>
            <person name="Iglesias-Rodriguez M.D."/>
            <person name="Jenkins J."/>
            <person name="Jones B.M."/>
            <person name="Lawson T."/>
            <person name="Leese F."/>
            <person name="Lindquist E."/>
            <person name="Lobanov A."/>
            <person name="Lomsadze A."/>
            <person name="Malik S.B."/>
            <person name="Marsh M.E."/>
            <person name="Mackinder L."/>
            <person name="Mock T."/>
            <person name="Mueller-Roeber B."/>
            <person name="Pagarete A."/>
            <person name="Parker M."/>
            <person name="Probert I."/>
            <person name="Quesneville H."/>
            <person name="Raines C."/>
            <person name="Rensing S.A."/>
            <person name="Riano-Pachon D.M."/>
            <person name="Richier S."/>
            <person name="Rokitta S."/>
            <person name="Shiraiwa Y."/>
            <person name="Soanes D.M."/>
            <person name="van der Giezen M."/>
            <person name="Wahlund T.M."/>
            <person name="Williams B."/>
            <person name="Wilson W."/>
            <person name="Wolfe G."/>
            <person name="Wurch L.L."/>
        </authorList>
    </citation>
    <scope>NUCLEOTIDE SEQUENCE</scope>
</reference>
<feature type="region of interest" description="Disordered" evidence="1">
    <location>
        <begin position="154"/>
        <end position="174"/>
    </location>
</feature>
<organism evidence="2 3">
    <name type="scientific">Emiliania huxleyi (strain CCMP1516)</name>
    <dbReference type="NCBI Taxonomy" id="280463"/>
    <lineage>
        <taxon>Eukaryota</taxon>
        <taxon>Haptista</taxon>
        <taxon>Haptophyta</taxon>
        <taxon>Prymnesiophyceae</taxon>
        <taxon>Isochrysidales</taxon>
        <taxon>Noelaerhabdaceae</taxon>
        <taxon>Emiliania</taxon>
    </lineage>
</organism>
<dbReference type="RefSeq" id="XP_005780905.1">
    <property type="nucleotide sequence ID" value="XM_005780848.1"/>
</dbReference>
<dbReference type="EnsemblProtists" id="EOD05552">
    <property type="protein sequence ID" value="EOD05552"/>
    <property type="gene ID" value="EMIHUDRAFT_372436"/>
</dbReference>
<name>A0A0D3JY91_EMIH1</name>
<dbReference type="PaxDb" id="2903-EOD05552"/>
<evidence type="ECO:0000313" key="2">
    <source>
        <dbReference type="EnsemblProtists" id="EOD28476"/>
    </source>
</evidence>
<proteinExistence type="predicted"/>
<protein>
    <recommendedName>
        <fullName evidence="4">BZIP domain-containing protein</fullName>
    </recommendedName>
</protein>
<dbReference type="HOGENOM" id="CLU_1139786_0_0_1"/>
<evidence type="ECO:0000256" key="1">
    <source>
        <dbReference type="SAM" id="MobiDB-lite"/>
    </source>
</evidence>
<dbReference type="KEGG" id="ehx:EMIHUDRAFT_353454"/>
<feature type="compositionally biased region" description="Gly residues" evidence="1">
    <location>
        <begin position="161"/>
        <end position="170"/>
    </location>
</feature>
<dbReference type="RefSeq" id="XP_005757981.1">
    <property type="nucleotide sequence ID" value="XM_005757924.1"/>
</dbReference>
<accession>A0A0D3JY91</accession>
<feature type="region of interest" description="Disordered" evidence="1">
    <location>
        <begin position="1"/>
        <end position="23"/>
    </location>
</feature>
<dbReference type="Proteomes" id="UP000013827">
    <property type="component" value="Unassembled WGS sequence"/>
</dbReference>
<keyword evidence="3" id="KW-1185">Reference proteome</keyword>